<keyword evidence="2" id="KW-1133">Transmembrane helix</keyword>
<dbReference type="Proteomes" id="UP001296706">
    <property type="component" value="Unassembled WGS sequence"/>
</dbReference>
<accession>A0ABX1RM46</accession>
<proteinExistence type="predicted"/>
<dbReference type="RefSeq" id="WP_211174929.1">
    <property type="nucleotide sequence ID" value="NZ_JAAXKY010000119.1"/>
</dbReference>
<keyword evidence="2" id="KW-0812">Transmembrane</keyword>
<evidence type="ECO:0000313" key="3">
    <source>
        <dbReference type="EMBL" id="NMH80871.1"/>
    </source>
</evidence>
<protein>
    <recommendedName>
        <fullName evidence="5">Fusaric acid resistance family protein</fullName>
    </recommendedName>
</protein>
<sequence length="386" mass="39065">MRPRPVRPTEQGGGAAVAGRSGSRLSSFLGRRDPGHLVIHRAVRVTAAASLGFFLCRYGLGDPNTAVYALFGTVALGALSEVTGTPGQRTRTYLAALVVGLVLVSLGTLLAVSTWAAAAGMLVIGFAVAYAGVGGPRVAGVATGLQLFYVLPCFPPYMPDMLDERLTGLAVGVLLLTVADRLVWPPPAPPQLIPRVAAAAGAAAAYAAALRASLDTGCPGSATGLAALRDVANRTAGDLRLSTLPPAARPTGAGRHDRSVARAALAVRVVVGQLDVVADRLAGQNSERTATGPAPEPAPDAAPDTAGLLAIDRDALEAVRAALLGTGAPPAADVVDRPLTTYVRREILGLAGATDPAPWACTELAVASVTEAVRALVLATRATVGA</sequence>
<gene>
    <name evidence="3" type="ORF">HF577_27745</name>
</gene>
<dbReference type="EMBL" id="JAAXKY010000119">
    <property type="protein sequence ID" value="NMH80871.1"/>
    <property type="molecule type" value="Genomic_DNA"/>
</dbReference>
<keyword evidence="2" id="KW-0472">Membrane</keyword>
<feature type="region of interest" description="Disordered" evidence="1">
    <location>
        <begin position="1"/>
        <end position="21"/>
    </location>
</feature>
<feature type="transmembrane region" description="Helical" evidence="2">
    <location>
        <begin position="96"/>
        <end position="129"/>
    </location>
</feature>
<keyword evidence="4" id="KW-1185">Reference proteome</keyword>
<reference evidence="3 4" key="1">
    <citation type="submission" date="2020-04" db="EMBL/GenBank/DDBJ databases">
        <authorList>
            <person name="Klaysubun C."/>
            <person name="Duangmal K."/>
            <person name="Lipun K."/>
        </authorList>
    </citation>
    <scope>NUCLEOTIDE SEQUENCE [LARGE SCALE GENOMIC DNA]</scope>
    <source>
        <strain evidence="3 4">JCM 11839</strain>
    </source>
</reference>
<evidence type="ECO:0000256" key="1">
    <source>
        <dbReference type="SAM" id="MobiDB-lite"/>
    </source>
</evidence>
<name>A0ABX1RM46_9PSEU</name>
<organism evidence="3 4">
    <name type="scientific">Pseudonocardia xinjiangensis</name>
    <dbReference type="NCBI Taxonomy" id="75289"/>
    <lineage>
        <taxon>Bacteria</taxon>
        <taxon>Bacillati</taxon>
        <taxon>Actinomycetota</taxon>
        <taxon>Actinomycetes</taxon>
        <taxon>Pseudonocardiales</taxon>
        <taxon>Pseudonocardiaceae</taxon>
        <taxon>Pseudonocardia</taxon>
    </lineage>
</organism>
<feature type="non-terminal residue" evidence="3">
    <location>
        <position position="386"/>
    </location>
</feature>
<evidence type="ECO:0008006" key="5">
    <source>
        <dbReference type="Google" id="ProtNLM"/>
    </source>
</evidence>
<evidence type="ECO:0000313" key="4">
    <source>
        <dbReference type="Proteomes" id="UP001296706"/>
    </source>
</evidence>
<comment type="caution">
    <text evidence="3">The sequence shown here is derived from an EMBL/GenBank/DDBJ whole genome shotgun (WGS) entry which is preliminary data.</text>
</comment>
<feature type="region of interest" description="Disordered" evidence="1">
    <location>
        <begin position="282"/>
        <end position="302"/>
    </location>
</feature>
<evidence type="ECO:0000256" key="2">
    <source>
        <dbReference type="SAM" id="Phobius"/>
    </source>
</evidence>